<keyword evidence="1 3" id="KW-0479">Metal-binding</keyword>
<feature type="region of interest" description="Disordered" evidence="4">
    <location>
        <begin position="1"/>
        <end position="20"/>
    </location>
</feature>
<evidence type="ECO:0000256" key="4">
    <source>
        <dbReference type="SAM" id="MobiDB-lite"/>
    </source>
</evidence>
<dbReference type="RefSeq" id="XP_055895862.1">
    <property type="nucleotide sequence ID" value="XM_056039887.1"/>
</dbReference>
<evidence type="ECO:0000313" key="7">
    <source>
        <dbReference type="RefSeq" id="XP_055895845.1"/>
    </source>
</evidence>
<feature type="domain" description="RING-type" evidence="5">
    <location>
        <begin position="69"/>
        <end position="115"/>
    </location>
</feature>
<dbReference type="Proteomes" id="UP001165740">
    <property type="component" value="Chromosome 1"/>
</dbReference>
<protein>
    <submittedName>
        <fullName evidence="7 8">Uncharacterized protein LOC106078270</fullName>
    </submittedName>
</protein>
<dbReference type="AlphaFoldDB" id="A0A9W3B8R8"/>
<sequence length="341" mass="38477">MNATLEPGSNSRKHAASPKLKDLFGLQRETDKRKKAEIELDNLHFKIDAMLSSMSSDSASRRVPLDEECVICFSAPAIMQTFPCGHKVVCRRCFVKTIQMAVCQRCLPLRCVVCRDQILRLNNTLPHHSPSTARVVTPTFFTPPLSKSSRLSIGPLLTINLLHKPWKPNNCSFRARHSPKSKPESKIPAVESTTRMSVTDSHKDSSDRDCDIETLVSSHSDTFTRNMKTRDLRQQTPDIKQKTPDIKQKTPDIKQQTTDFRCRMKPNDKTLDHDVLRGGQHCKIHPESSQPVYSFLESNQAVGGPTSLSGATPKLNKATQFFSKFWPRSSRHKQTSALKKD</sequence>
<name>A0A9W3B8R8_BIOGL</name>
<dbReference type="RefSeq" id="XP_055895878.1">
    <property type="nucleotide sequence ID" value="XM_056039903.1"/>
</dbReference>
<dbReference type="InterPro" id="IPR013083">
    <property type="entry name" value="Znf_RING/FYVE/PHD"/>
</dbReference>
<evidence type="ECO:0000313" key="9">
    <source>
        <dbReference type="RefSeq" id="XP_055895862.1"/>
    </source>
</evidence>
<evidence type="ECO:0000313" key="8">
    <source>
        <dbReference type="RefSeq" id="XP_055895856.1"/>
    </source>
</evidence>
<evidence type="ECO:0000313" key="6">
    <source>
        <dbReference type="Proteomes" id="UP001165740"/>
    </source>
</evidence>
<evidence type="ECO:0000256" key="3">
    <source>
        <dbReference type="PROSITE-ProRule" id="PRU00175"/>
    </source>
</evidence>
<dbReference type="RefSeq" id="XP_055895845.1">
    <property type="nucleotide sequence ID" value="XM_056039870.1"/>
</dbReference>
<keyword evidence="6" id="KW-1185">Reference proteome</keyword>
<feature type="region of interest" description="Disordered" evidence="4">
    <location>
        <begin position="173"/>
        <end position="209"/>
    </location>
</feature>
<dbReference type="GO" id="GO:0008270">
    <property type="term" value="F:zinc ion binding"/>
    <property type="evidence" value="ECO:0007669"/>
    <property type="project" value="UniProtKB-KW"/>
</dbReference>
<evidence type="ECO:0000256" key="2">
    <source>
        <dbReference type="ARBA" id="ARBA00022833"/>
    </source>
</evidence>
<organism evidence="6 9">
    <name type="scientific">Biomphalaria glabrata</name>
    <name type="common">Bloodfluke planorb</name>
    <name type="synonym">Freshwater snail</name>
    <dbReference type="NCBI Taxonomy" id="6526"/>
    <lineage>
        <taxon>Eukaryota</taxon>
        <taxon>Metazoa</taxon>
        <taxon>Spiralia</taxon>
        <taxon>Lophotrochozoa</taxon>
        <taxon>Mollusca</taxon>
        <taxon>Gastropoda</taxon>
        <taxon>Heterobranchia</taxon>
        <taxon>Euthyneura</taxon>
        <taxon>Panpulmonata</taxon>
        <taxon>Hygrophila</taxon>
        <taxon>Lymnaeoidea</taxon>
        <taxon>Planorbidae</taxon>
        <taxon>Biomphalaria</taxon>
    </lineage>
</organism>
<accession>A0A9W3B8R8</accession>
<dbReference type="RefSeq" id="XP_055895856.1">
    <property type="nucleotide sequence ID" value="XM_056039881.1"/>
</dbReference>
<gene>
    <name evidence="7 8 9 10 11" type="primary">LOC106078270</name>
</gene>
<feature type="compositionally biased region" description="Polar residues" evidence="4">
    <location>
        <begin position="1"/>
        <end position="10"/>
    </location>
</feature>
<dbReference type="PROSITE" id="PS50089">
    <property type="entry name" value="ZF_RING_2"/>
    <property type="match status" value="1"/>
</dbReference>
<dbReference type="OrthoDB" id="6381204at2759"/>
<proteinExistence type="predicted"/>
<dbReference type="Gene3D" id="3.30.40.10">
    <property type="entry name" value="Zinc/RING finger domain, C3HC4 (zinc finger)"/>
    <property type="match status" value="1"/>
</dbReference>
<dbReference type="GeneID" id="106078270"/>
<evidence type="ECO:0000259" key="5">
    <source>
        <dbReference type="PROSITE" id="PS50089"/>
    </source>
</evidence>
<dbReference type="RefSeq" id="XP_055895869.1">
    <property type="nucleotide sequence ID" value="XM_056039894.1"/>
</dbReference>
<dbReference type="SUPFAM" id="SSF57850">
    <property type="entry name" value="RING/U-box"/>
    <property type="match status" value="1"/>
</dbReference>
<evidence type="ECO:0000256" key="1">
    <source>
        <dbReference type="ARBA" id="ARBA00022771"/>
    </source>
</evidence>
<dbReference type="InterPro" id="IPR001841">
    <property type="entry name" value="Znf_RING"/>
</dbReference>
<feature type="compositionally biased region" description="Basic and acidic residues" evidence="4">
    <location>
        <begin position="200"/>
        <end position="209"/>
    </location>
</feature>
<feature type="region of interest" description="Disordered" evidence="4">
    <location>
        <begin position="236"/>
        <end position="255"/>
    </location>
</feature>
<feature type="compositionally biased region" description="Basic and acidic residues" evidence="4">
    <location>
        <begin position="236"/>
        <end position="252"/>
    </location>
</feature>
<evidence type="ECO:0000313" key="10">
    <source>
        <dbReference type="RefSeq" id="XP_055895869.1"/>
    </source>
</evidence>
<keyword evidence="2" id="KW-0862">Zinc</keyword>
<reference evidence="7 8" key="1">
    <citation type="submission" date="2025-04" db="UniProtKB">
        <authorList>
            <consortium name="RefSeq"/>
        </authorList>
    </citation>
    <scope>IDENTIFICATION</scope>
</reference>
<keyword evidence="1 3" id="KW-0863">Zinc-finger</keyword>
<evidence type="ECO:0000313" key="11">
    <source>
        <dbReference type="RefSeq" id="XP_055895878.1"/>
    </source>
</evidence>